<feature type="region of interest" description="Disordered" evidence="3">
    <location>
        <begin position="356"/>
        <end position="378"/>
    </location>
</feature>
<dbReference type="OMA" id="CEEVYDR"/>
<evidence type="ECO:0000259" key="4">
    <source>
        <dbReference type="PROSITE" id="PS51205"/>
    </source>
</evidence>
<feature type="compositionally biased region" description="Low complexity" evidence="3">
    <location>
        <begin position="905"/>
        <end position="949"/>
    </location>
</feature>
<feature type="compositionally biased region" description="Polar residues" evidence="3">
    <location>
        <begin position="50"/>
        <end position="70"/>
    </location>
</feature>
<feature type="region of interest" description="Disordered" evidence="3">
    <location>
        <begin position="835"/>
        <end position="968"/>
    </location>
</feature>
<evidence type="ECO:0000256" key="1">
    <source>
        <dbReference type="ARBA" id="ARBA00022993"/>
    </source>
</evidence>
<comment type="similarity">
    <text evidence="2">Belongs to the HFCD (homooligomeric flavin containing Cys decarboxylase) superfamily.</text>
</comment>
<dbReference type="PROSITE" id="PS51205">
    <property type="entry name" value="VPS9"/>
    <property type="match status" value="1"/>
</dbReference>
<dbReference type="eggNOG" id="KOG2319">
    <property type="taxonomic scope" value="Eukaryota"/>
</dbReference>
<proteinExistence type="inferred from homology"/>
<feature type="compositionally biased region" description="Low complexity" evidence="3">
    <location>
        <begin position="18"/>
        <end position="34"/>
    </location>
</feature>
<feature type="region of interest" description="Disordered" evidence="3">
    <location>
        <begin position="1"/>
        <end position="89"/>
    </location>
</feature>
<dbReference type="HOGENOM" id="CLU_252520_0_0_1"/>
<feature type="compositionally biased region" description="Gly residues" evidence="3">
    <location>
        <begin position="783"/>
        <end position="800"/>
    </location>
</feature>
<evidence type="ECO:0000256" key="3">
    <source>
        <dbReference type="SAM" id="MobiDB-lite"/>
    </source>
</evidence>
<dbReference type="Pfam" id="PF02441">
    <property type="entry name" value="Flavoprotein"/>
    <property type="match status" value="1"/>
</dbReference>
<dbReference type="Pfam" id="PF02204">
    <property type="entry name" value="VPS9"/>
    <property type="match status" value="1"/>
</dbReference>
<protein>
    <submittedName>
        <fullName evidence="5">Related to Phosphopantothenoylcysteine decarboxylase</fullName>
    </submittedName>
</protein>
<dbReference type="InterPro" id="IPR003123">
    <property type="entry name" value="VPS9"/>
</dbReference>
<dbReference type="AlphaFoldDB" id="I2FXN9"/>
<feature type="region of interest" description="Disordered" evidence="3">
    <location>
        <begin position="1001"/>
        <end position="1031"/>
    </location>
</feature>
<dbReference type="InterPro" id="IPR037191">
    <property type="entry name" value="VPS9_dom_sf"/>
</dbReference>
<dbReference type="InterPro" id="IPR036551">
    <property type="entry name" value="Flavin_trans-like"/>
</dbReference>
<keyword evidence="6" id="KW-1185">Reference proteome</keyword>
<name>I2FXN9_USTHO</name>
<dbReference type="Gene3D" id="3.40.50.1950">
    <property type="entry name" value="Flavin prenyltransferase-like"/>
    <property type="match status" value="1"/>
</dbReference>
<dbReference type="eggNOG" id="KOG0672">
    <property type="taxonomic scope" value="Eukaryota"/>
</dbReference>
<feature type="region of interest" description="Disordered" evidence="3">
    <location>
        <begin position="771"/>
        <end position="800"/>
    </location>
</feature>
<gene>
    <name evidence="5" type="ORF">UHOR_08428</name>
</gene>
<feature type="compositionally biased region" description="Low complexity" evidence="3">
    <location>
        <begin position="840"/>
        <end position="856"/>
    </location>
</feature>
<evidence type="ECO:0000256" key="2">
    <source>
        <dbReference type="ARBA" id="ARBA00038350"/>
    </source>
</evidence>
<feature type="compositionally biased region" description="Polar residues" evidence="3">
    <location>
        <begin position="857"/>
        <end position="871"/>
    </location>
</feature>
<evidence type="ECO:0000313" key="6">
    <source>
        <dbReference type="Proteomes" id="UP000006174"/>
    </source>
</evidence>
<dbReference type="SUPFAM" id="SSF109993">
    <property type="entry name" value="VPS9 domain"/>
    <property type="match status" value="1"/>
</dbReference>
<keyword evidence="1" id="KW-0173">Coenzyme A biosynthesis</keyword>
<evidence type="ECO:0000313" key="5">
    <source>
        <dbReference type="EMBL" id="CCF51682.1"/>
    </source>
</evidence>
<dbReference type="GO" id="GO:0071513">
    <property type="term" value="C:phosphopantothenoylcysteine decarboxylase complex"/>
    <property type="evidence" value="ECO:0007669"/>
    <property type="project" value="TreeGrafter"/>
</dbReference>
<dbReference type="Proteomes" id="UP000006174">
    <property type="component" value="Unassembled WGS sequence"/>
</dbReference>
<feature type="compositionally biased region" description="Low complexity" evidence="3">
    <location>
        <begin position="1"/>
        <end position="11"/>
    </location>
</feature>
<dbReference type="PANTHER" id="PTHR14359:SF6">
    <property type="entry name" value="PHOSPHOPANTOTHENOYLCYSTEINE DECARBOXYLASE"/>
    <property type="match status" value="1"/>
</dbReference>
<dbReference type="OrthoDB" id="1532798at2759"/>
<comment type="caution">
    <text evidence="5">The sequence shown here is derived from an EMBL/GenBank/DDBJ whole genome shotgun (WGS) entry which is preliminary data.</text>
</comment>
<feature type="compositionally biased region" description="Low complexity" evidence="3">
    <location>
        <begin position="110"/>
        <end position="136"/>
    </location>
</feature>
<reference evidence="5 6" key="1">
    <citation type="journal article" date="2012" name="Plant Cell">
        <title>Genome comparison of barley and maize smut fungi reveals targeted loss of RNA silencing components and species-specific presence of transposable elements.</title>
        <authorList>
            <person name="Laurie J.D."/>
            <person name="Ali S."/>
            <person name="Linning R."/>
            <person name="Mannhaupt G."/>
            <person name="Wong P."/>
            <person name="Gueldener U."/>
            <person name="Muensterkoetter M."/>
            <person name="Moore R."/>
            <person name="Kahmann R."/>
            <person name="Bakkeren G."/>
            <person name="Schirawski J."/>
        </authorList>
    </citation>
    <scope>NUCLEOTIDE SEQUENCE [LARGE SCALE GENOMIC DNA]</scope>
    <source>
        <strain evidence="6">Uh4875-4</strain>
    </source>
</reference>
<organism evidence="5 6">
    <name type="scientific">Ustilago hordei</name>
    <name type="common">Barley covered smut fungus</name>
    <dbReference type="NCBI Taxonomy" id="120017"/>
    <lineage>
        <taxon>Eukaryota</taxon>
        <taxon>Fungi</taxon>
        <taxon>Dikarya</taxon>
        <taxon>Basidiomycota</taxon>
        <taxon>Ustilaginomycotina</taxon>
        <taxon>Ustilaginomycetes</taxon>
        <taxon>Ustilaginales</taxon>
        <taxon>Ustilaginaceae</taxon>
        <taxon>Ustilago</taxon>
    </lineage>
</organism>
<accession>I2FXN9</accession>
<dbReference type="GO" id="GO:0015937">
    <property type="term" value="P:coenzyme A biosynthetic process"/>
    <property type="evidence" value="ECO:0007669"/>
    <property type="project" value="UniProtKB-KW"/>
</dbReference>
<dbReference type="InterPro" id="IPR003382">
    <property type="entry name" value="Flavoprotein"/>
</dbReference>
<dbReference type="GO" id="GO:0010181">
    <property type="term" value="F:FMN binding"/>
    <property type="evidence" value="ECO:0007669"/>
    <property type="project" value="TreeGrafter"/>
</dbReference>
<dbReference type="SUPFAM" id="SSF52507">
    <property type="entry name" value="Homo-oligomeric flavin-containing Cys decarboxylases, HFCD"/>
    <property type="match status" value="1"/>
</dbReference>
<dbReference type="SMART" id="SM00167">
    <property type="entry name" value="VPS9"/>
    <property type="match status" value="1"/>
</dbReference>
<dbReference type="GO" id="GO:0004633">
    <property type="term" value="F:phosphopantothenoylcysteine decarboxylase activity"/>
    <property type="evidence" value="ECO:0007669"/>
    <property type="project" value="TreeGrafter"/>
</dbReference>
<sequence length="1278" mass="136714">MQRTPSDSGESTRGGGTSSSQPGTSTSSSSRCTSPRFPITRLEAADRAEWQSSTIGRNFNPETSTSATNDSTQSSTPTTSAPPPRAYHSLNYAPRQRTSLRPNAASIFQSHSSQLSQAAPSPSPSTRSSPSYPTISLPDAAAPPPRDSSHNDTAVALAKMQLQQIQDEARRLGLNDKSAGWLILEALQAATDGEWASVAELLANGEATLLLPRDAPSIFTSSNQISASFAYDHTLFALSTKQESAALTLSGLRGTLLPTSEQGEVELVMQSFLTKPNSNLKDATIRQQVIERLSPLPHLTEVEGVKYPSFKLRERNTAFPLPLSINASKHNSQGGRARSNSKFNAAGSRASASFASIFGGSGRERRRQQLQAGTVGEEMVDAQRLSPNAVTPQENWDTEPSCTLGLEISESARSQSSIEANEKGRRTISVWVVDHLVRRSSVMRGIRKTLDARIKARLAHKGIEEDVRQVVAAFAGSFLPPIHSVRSEGGGGQRVNSPVNVANPAYLVDAEDLASIFQDLFLSVQDQLDKIHTSATKHEEEEEQDAAKQMHAKLETIEAVLCEEVYDRIFNPTTSKDDFKDHTLSSRIAALNLLGLSMRHLGLDLPEPSSTGAEKVFLDQLEALVSACGSELAKLQHRRSPRDKLDVLIESHKVLVEGLGKLPKIHLVGTSDENQAAGGKEGGEGTSADLILPILIYSIVRSNPPRLASNLLYVQRFRRESLMRGEGSYCLVNVQAAVVFLQGVDVKHLGLDAGVIGGPLKVDDAEKECKGSQGVEGVKEAGRGGTGRGGTGGGGTGGRGLLRGRVAQEIGELAAGVMGSGVGVWGRRMMGAYPPPAPPANGGDTAAISTESTETSRPTLGSTTWSNSSLPNVKATDYTDVGEQTKDIASTPTEGKPSIGDRLASLSMLSRLGSSPSSTSLGIGIGLGHPSDAPTSTATSSASPSIASPRIVSRELPGPPPPSKPQLGRTTSYLAAQLNRITGTPRSASSTFLAPAVAITTEERRGAEEERELPASLRSPYPPLSKPPSEDRPLHVVLVSTGSVASVKVPLMVEELLRYRGVRVMVVATDNSLHFYDKERIQELNREYSSQAQADEVYGVGHLAAENLAASQNSSPSEHLPRAKVWTNTDEWTSFTKIGDPILHIQLRRWADIVLVAPCSANTLAKLNAGICDDLVTSFLRALPQPTTSHSPSVVLFPAMNTLMYLHPLTSLHLATVRQVLGYEVMPPIEKKLACGDLGTGAMVEWSDIVGLVVDRFGLVKLEQIQTSNEQEVKEKPV</sequence>
<dbReference type="PANTHER" id="PTHR14359">
    <property type="entry name" value="HOMO-OLIGOMERIC FLAVIN CONTAINING CYS DECARBOXYLASE FAMILY"/>
    <property type="match status" value="1"/>
</dbReference>
<dbReference type="Gene3D" id="1.20.1050.80">
    <property type="entry name" value="VPS9 domain"/>
    <property type="match status" value="1"/>
</dbReference>
<dbReference type="EMBL" id="CAGI01000166">
    <property type="protein sequence ID" value="CCF51682.1"/>
    <property type="molecule type" value="Genomic_DNA"/>
</dbReference>
<feature type="domain" description="VPS9" evidence="4">
    <location>
        <begin position="578"/>
        <end position="750"/>
    </location>
</feature>
<dbReference type="STRING" id="1128400.I2FXN9"/>
<feature type="region of interest" description="Disordered" evidence="3">
    <location>
        <begin position="108"/>
        <end position="151"/>
    </location>
</feature>